<name>A0A062V3W8_9EURY</name>
<keyword evidence="2" id="KW-1185">Reference proteome</keyword>
<reference evidence="1 2" key="1">
    <citation type="journal article" date="2013" name="Nature">
        <title>Anaerobic oxidation of methane coupled to nitrate reduction in a novel archaeal lineage.</title>
        <authorList>
            <person name="Haroon M.F."/>
            <person name="Hu S."/>
            <person name="Shi Y."/>
            <person name="Imelfort M."/>
            <person name="Keller J."/>
            <person name="Hugenholtz P."/>
            <person name="Yuan Z."/>
            <person name="Tyson G.W."/>
        </authorList>
    </citation>
    <scope>NUCLEOTIDE SEQUENCE [LARGE SCALE GENOMIC DNA]</scope>
    <source>
        <strain evidence="1 2">ANME-2d</strain>
    </source>
</reference>
<gene>
    <name evidence="1" type="ORF">ANME2D_01427</name>
</gene>
<dbReference type="Proteomes" id="UP000027153">
    <property type="component" value="Unassembled WGS sequence"/>
</dbReference>
<proteinExistence type="predicted"/>
<evidence type="ECO:0000313" key="2">
    <source>
        <dbReference type="Proteomes" id="UP000027153"/>
    </source>
</evidence>
<comment type="caution">
    <text evidence="1">The sequence shown here is derived from an EMBL/GenBank/DDBJ whole genome shotgun (WGS) entry which is preliminary data.</text>
</comment>
<sequence length="466" mass="54694">MSRKYICSCGAPQILDKPLTLPRSENKIGLRHEFEEVFNVWKCEFCGKKENILIRATRQSRGINPPPKSIVNQYAPALVKIPKNHDHIRARTFIKILEKHFPERPSNEILEDMLLEGVIQVDYTMRNANRDSFTPMRVRLDPIFENEIQEILDKYRGIESVDEKVKRVKGILSTVDYEQINNPQSERILSILKIQENILLKGEIPYFDCGSKKCIVKKDNDRYEILLKILLALLESVRKEAITVSSDFYHSLNLDGTNISDYRSDIESILGAKLIFFGILRNIEPLYIPPSKIPTEVYTQIERFEIDLRSFIKLDLINYYSSIEVIVFKALKTIFYDNEWKQISKKMIKSLESDYDRSKNPIIKNAIDIATKSQQYDQFLFDRFFEAMVMKDLIKIIEQEWDIIFSKSFNYIHRDDILAKLKIIKEDRNIKSHPQSRIPTTFKTLTYIFELKDFIYMGAPTYNGKI</sequence>
<evidence type="ECO:0000313" key="1">
    <source>
        <dbReference type="EMBL" id="KCZ72027.1"/>
    </source>
</evidence>
<dbReference type="EMBL" id="JMIY01000003">
    <property type="protein sequence ID" value="KCZ72027.1"/>
    <property type="molecule type" value="Genomic_DNA"/>
</dbReference>
<dbReference type="AlphaFoldDB" id="A0A062V3W8"/>
<protein>
    <submittedName>
        <fullName evidence="1">Abi-like protein</fullName>
    </submittedName>
</protein>
<organism evidence="1 2">
    <name type="scientific">Candidatus Methanoperedens nitratireducens</name>
    <dbReference type="NCBI Taxonomy" id="1392998"/>
    <lineage>
        <taxon>Archaea</taxon>
        <taxon>Methanobacteriati</taxon>
        <taxon>Methanobacteriota</taxon>
        <taxon>Stenosarchaea group</taxon>
        <taxon>Methanomicrobia</taxon>
        <taxon>Methanosarcinales</taxon>
        <taxon>ANME-2 cluster</taxon>
        <taxon>Candidatus Methanoperedentaceae</taxon>
        <taxon>Candidatus Methanoperedens</taxon>
    </lineage>
</organism>
<accession>A0A062V3W8</accession>